<evidence type="ECO:0000313" key="2">
    <source>
        <dbReference type="Proteomes" id="UP000318878"/>
    </source>
</evidence>
<dbReference type="OrthoDB" id="3781280at2"/>
<proteinExistence type="predicted"/>
<name>A0A5C5VIZ2_9BACT</name>
<dbReference type="EMBL" id="SJPF01000001">
    <property type="protein sequence ID" value="TWT38614.1"/>
    <property type="molecule type" value="Genomic_DNA"/>
</dbReference>
<gene>
    <name evidence="1" type="ORF">Enr8_03070</name>
</gene>
<dbReference type="RefSeq" id="WP_146428854.1">
    <property type="nucleotide sequence ID" value="NZ_SJPF01000001.1"/>
</dbReference>
<accession>A0A5C5VIZ2</accession>
<keyword evidence="2" id="KW-1185">Reference proteome</keyword>
<reference evidence="1 2" key="1">
    <citation type="submission" date="2019-02" db="EMBL/GenBank/DDBJ databases">
        <title>Deep-cultivation of Planctomycetes and their phenomic and genomic characterization uncovers novel biology.</title>
        <authorList>
            <person name="Wiegand S."/>
            <person name="Jogler M."/>
            <person name="Boedeker C."/>
            <person name="Pinto D."/>
            <person name="Vollmers J."/>
            <person name="Rivas-Marin E."/>
            <person name="Kohn T."/>
            <person name="Peeters S.H."/>
            <person name="Heuer A."/>
            <person name="Rast P."/>
            <person name="Oberbeckmann S."/>
            <person name="Bunk B."/>
            <person name="Jeske O."/>
            <person name="Meyerdierks A."/>
            <person name="Storesund J.E."/>
            <person name="Kallscheuer N."/>
            <person name="Luecker S."/>
            <person name="Lage O.M."/>
            <person name="Pohl T."/>
            <person name="Merkel B.J."/>
            <person name="Hornburger P."/>
            <person name="Mueller R.-W."/>
            <person name="Bruemmer F."/>
            <person name="Labrenz M."/>
            <person name="Spormann A.M."/>
            <person name="Op Den Camp H."/>
            <person name="Overmann J."/>
            <person name="Amann R."/>
            <person name="Jetten M.S.M."/>
            <person name="Mascher T."/>
            <person name="Medema M.H."/>
            <person name="Devos D.P."/>
            <person name="Kaster A.-K."/>
            <person name="Ovreas L."/>
            <person name="Rohde M."/>
            <person name="Galperin M.Y."/>
            <person name="Jogler C."/>
        </authorList>
    </citation>
    <scope>NUCLEOTIDE SEQUENCE [LARGE SCALE GENOMIC DNA]</scope>
    <source>
        <strain evidence="1 2">Enr8</strain>
    </source>
</reference>
<sequence>MQELFLSLLKEPSRERYLELRKEIMQRENFAPYSDDLRRAEELLGEEKFDEAAEVIFHSMPNLLLSPSAHMLVGFVFEQQGRAEDAELERNIALLCCEAITLTGAGTEAEPYQVMRTSDEYDVLRFLGKEFTGQGLVEKNGRHYDALKCEDGEELWFEITDMYAMLSQKLRGDDL</sequence>
<dbReference type="Proteomes" id="UP000318878">
    <property type="component" value="Unassembled WGS sequence"/>
</dbReference>
<protein>
    <recommendedName>
        <fullName evidence="3">DUF4919 domain-containing protein</fullName>
    </recommendedName>
</protein>
<dbReference type="AlphaFoldDB" id="A0A5C5VIZ2"/>
<evidence type="ECO:0000313" key="1">
    <source>
        <dbReference type="EMBL" id="TWT38614.1"/>
    </source>
</evidence>
<organism evidence="1 2">
    <name type="scientific">Blastopirellula retiformator</name>
    <dbReference type="NCBI Taxonomy" id="2527970"/>
    <lineage>
        <taxon>Bacteria</taxon>
        <taxon>Pseudomonadati</taxon>
        <taxon>Planctomycetota</taxon>
        <taxon>Planctomycetia</taxon>
        <taxon>Pirellulales</taxon>
        <taxon>Pirellulaceae</taxon>
        <taxon>Blastopirellula</taxon>
    </lineage>
</organism>
<evidence type="ECO:0008006" key="3">
    <source>
        <dbReference type="Google" id="ProtNLM"/>
    </source>
</evidence>
<comment type="caution">
    <text evidence="1">The sequence shown here is derived from an EMBL/GenBank/DDBJ whole genome shotgun (WGS) entry which is preliminary data.</text>
</comment>